<sequence length="115" mass="13016">MPQQYSLMSYIFATVSATHMLGFRCCIAGKLLADGPNAVESGAADVPTDARILSHDRTRTGWRRIRRGRLKYVDADWALSCVYYDVKGQLACDAAMWWPEPRHCRLLLACPRPRT</sequence>
<proteinExistence type="predicted"/>
<dbReference type="Proteomes" id="UP000814176">
    <property type="component" value="Unassembled WGS sequence"/>
</dbReference>
<dbReference type="EMBL" id="JADCUA010000012">
    <property type="protein sequence ID" value="KAH9835746.1"/>
    <property type="molecule type" value="Genomic_DNA"/>
</dbReference>
<comment type="caution">
    <text evidence="1">The sequence shown here is derived from an EMBL/GenBank/DDBJ whole genome shotgun (WGS) entry which is preliminary data.</text>
</comment>
<reference evidence="1 2" key="1">
    <citation type="journal article" date="2021" name="Environ. Microbiol.">
        <title>Gene family expansions and transcriptome signatures uncover fungal adaptations to wood decay.</title>
        <authorList>
            <person name="Hage H."/>
            <person name="Miyauchi S."/>
            <person name="Viragh M."/>
            <person name="Drula E."/>
            <person name="Min B."/>
            <person name="Chaduli D."/>
            <person name="Navarro D."/>
            <person name="Favel A."/>
            <person name="Norest M."/>
            <person name="Lesage-Meessen L."/>
            <person name="Balint B."/>
            <person name="Merenyi Z."/>
            <person name="de Eugenio L."/>
            <person name="Morin E."/>
            <person name="Martinez A.T."/>
            <person name="Baldrian P."/>
            <person name="Stursova M."/>
            <person name="Martinez M.J."/>
            <person name="Novotny C."/>
            <person name="Magnuson J.K."/>
            <person name="Spatafora J.W."/>
            <person name="Maurice S."/>
            <person name="Pangilinan J."/>
            <person name="Andreopoulos W."/>
            <person name="LaButti K."/>
            <person name="Hundley H."/>
            <person name="Na H."/>
            <person name="Kuo A."/>
            <person name="Barry K."/>
            <person name="Lipzen A."/>
            <person name="Henrissat B."/>
            <person name="Riley R."/>
            <person name="Ahrendt S."/>
            <person name="Nagy L.G."/>
            <person name="Grigoriev I.V."/>
            <person name="Martin F."/>
            <person name="Rosso M.N."/>
        </authorList>
    </citation>
    <scope>NUCLEOTIDE SEQUENCE [LARGE SCALE GENOMIC DNA]</scope>
    <source>
        <strain evidence="1 2">CIRM-BRFM 1785</strain>
    </source>
</reference>
<protein>
    <submittedName>
        <fullName evidence="1">Uncharacterized protein</fullName>
    </submittedName>
</protein>
<name>A0ABQ8KEA9_9APHY</name>
<organism evidence="1 2">
    <name type="scientific">Rhodofomes roseus</name>
    <dbReference type="NCBI Taxonomy" id="34475"/>
    <lineage>
        <taxon>Eukaryota</taxon>
        <taxon>Fungi</taxon>
        <taxon>Dikarya</taxon>
        <taxon>Basidiomycota</taxon>
        <taxon>Agaricomycotina</taxon>
        <taxon>Agaricomycetes</taxon>
        <taxon>Polyporales</taxon>
        <taxon>Rhodofomes</taxon>
    </lineage>
</organism>
<evidence type="ECO:0000313" key="2">
    <source>
        <dbReference type="Proteomes" id="UP000814176"/>
    </source>
</evidence>
<dbReference type="RefSeq" id="XP_047778123.1">
    <property type="nucleotide sequence ID" value="XM_047929209.1"/>
</dbReference>
<evidence type="ECO:0000313" key="1">
    <source>
        <dbReference type="EMBL" id="KAH9835746.1"/>
    </source>
</evidence>
<keyword evidence="2" id="KW-1185">Reference proteome</keyword>
<gene>
    <name evidence="1" type="ORF">C8Q71DRAFT_94019</name>
</gene>
<accession>A0ABQ8KEA9</accession>
<dbReference type="GeneID" id="72009941"/>